<accession>A0A811UYS7</accession>
<evidence type="ECO:0000313" key="1">
    <source>
        <dbReference type="EMBL" id="CAD7002243.1"/>
    </source>
</evidence>
<dbReference type="EMBL" id="CAJHJT010000034">
    <property type="protein sequence ID" value="CAD7002243.1"/>
    <property type="molecule type" value="Genomic_DNA"/>
</dbReference>
<dbReference type="Proteomes" id="UP000606786">
    <property type="component" value="Unassembled WGS sequence"/>
</dbReference>
<comment type="caution">
    <text evidence="1">The sequence shown here is derived from an EMBL/GenBank/DDBJ whole genome shotgun (WGS) entry which is preliminary data.</text>
</comment>
<name>A0A811UYS7_CERCA</name>
<protein>
    <submittedName>
        <fullName evidence="1">(Mediterranean fruit fly) hypothetical protein</fullName>
    </submittedName>
</protein>
<gene>
    <name evidence="1" type="ORF">CCAP1982_LOCUS10740</name>
</gene>
<reference evidence="1" key="1">
    <citation type="submission" date="2020-11" db="EMBL/GenBank/DDBJ databases">
        <authorList>
            <person name="Whitehead M."/>
        </authorList>
    </citation>
    <scope>NUCLEOTIDE SEQUENCE</scope>
    <source>
        <strain evidence="1">EGII</strain>
    </source>
</reference>
<sequence>MAMFKQQLTVQTNVYAVALALHGLLHATKGRHTKTIRTRKTDREVKERYLALANGTWESSKELDDHPRRCNESILQKIAKHIVEPQAIVVSSDDIYTAVVVVVVQQGKDKFVVDGAY</sequence>
<keyword evidence="2" id="KW-1185">Reference proteome</keyword>
<proteinExistence type="predicted"/>
<dbReference type="AlphaFoldDB" id="A0A811UYS7"/>
<organism evidence="1 2">
    <name type="scientific">Ceratitis capitata</name>
    <name type="common">Mediterranean fruit fly</name>
    <name type="synonym">Tephritis capitata</name>
    <dbReference type="NCBI Taxonomy" id="7213"/>
    <lineage>
        <taxon>Eukaryota</taxon>
        <taxon>Metazoa</taxon>
        <taxon>Ecdysozoa</taxon>
        <taxon>Arthropoda</taxon>
        <taxon>Hexapoda</taxon>
        <taxon>Insecta</taxon>
        <taxon>Pterygota</taxon>
        <taxon>Neoptera</taxon>
        <taxon>Endopterygota</taxon>
        <taxon>Diptera</taxon>
        <taxon>Brachycera</taxon>
        <taxon>Muscomorpha</taxon>
        <taxon>Tephritoidea</taxon>
        <taxon>Tephritidae</taxon>
        <taxon>Ceratitis</taxon>
        <taxon>Ceratitis</taxon>
    </lineage>
</organism>
<evidence type="ECO:0000313" key="2">
    <source>
        <dbReference type="Proteomes" id="UP000606786"/>
    </source>
</evidence>